<proteinExistence type="inferred from homology"/>
<dbReference type="PANTHER" id="PTHR14096:SF27">
    <property type="entry name" value="APOLIPOPROTEIN L2"/>
    <property type="match status" value="1"/>
</dbReference>
<dbReference type="GO" id="GO:0016020">
    <property type="term" value="C:membrane"/>
    <property type="evidence" value="ECO:0007669"/>
    <property type="project" value="TreeGrafter"/>
</dbReference>
<keyword evidence="3" id="KW-1185">Reference proteome</keyword>
<organism evidence="2 3">
    <name type="scientific">Crocuta crocuta</name>
    <name type="common">Spotted hyena</name>
    <dbReference type="NCBI Taxonomy" id="9678"/>
    <lineage>
        <taxon>Eukaryota</taxon>
        <taxon>Metazoa</taxon>
        <taxon>Chordata</taxon>
        <taxon>Craniata</taxon>
        <taxon>Vertebrata</taxon>
        <taxon>Euteleostomi</taxon>
        <taxon>Mammalia</taxon>
        <taxon>Eutheria</taxon>
        <taxon>Laurasiatheria</taxon>
        <taxon>Carnivora</taxon>
        <taxon>Feliformia</taxon>
        <taxon>Hyaenidae</taxon>
        <taxon>Crocuta</taxon>
    </lineage>
</organism>
<accession>A0A6G1B0V6</accession>
<dbReference type="GO" id="GO:0005576">
    <property type="term" value="C:extracellular region"/>
    <property type="evidence" value="ECO:0007669"/>
    <property type="project" value="InterPro"/>
</dbReference>
<dbReference type="GO" id="GO:0042157">
    <property type="term" value="P:lipoprotein metabolic process"/>
    <property type="evidence" value="ECO:0007669"/>
    <property type="project" value="InterPro"/>
</dbReference>
<dbReference type="InterPro" id="IPR008405">
    <property type="entry name" value="ApoL"/>
</dbReference>
<dbReference type="EMBL" id="VOAJ01002723">
    <property type="protein sequence ID" value="KAF0881516.1"/>
    <property type="molecule type" value="Genomic_DNA"/>
</dbReference>
<comment type="similarity">
    <text evidence="1">Belongs to the apolipoprotein L family.</text>
</comment>
<dbReference type="Pfam" id="PF05461">
    <property type="entry name" value="ApoL"/>
    <property type="match status" value="1"/>
</dbReference>
<sequence length="328" mass="36153">ESSSFIEDTIEYFRDSMSRDELHLLLTDQKAWENFLAEATLPREEAEVLREHLRKLEEDMYMEDMDRLQSDPLERERFLKEFSWLKEELEGQIRKLCELADEADKVHKNCTITNIVASSTGATSGVLSILGLALAPVTAGVSLTLCATGMVLGTASAVTSVSSSIVEHRKTSSLKAEANQLTSAGSDKEEGVSKAMGTKIHQIVSLTKNCIEVVQNVGKHVRAIKLAKANPRLLARAKRLMTAGRVSVRSGKQVQKAFGGTALAMTKRARIMGAAAASIFLVMDVANIVEESKHLYEGAKAESAEDFRMQAQFLESKLEELIQTHDRL</sequence>
<dbReference type="GO" id="GO:0008289">
    <property type="term" value="F:lipid binding"/>
    <property type="evidence" value="ECO:0007669"/>
    <property type="project" value="InterPro"/>
</dbReference>
<dbReference type="AlphaFoldDB" id="A0A6G1B0V6"/>
<dbReference type="PANTHER" id="PTHR14096">
    <property type="entry name" value="APOLIPOPROTEIN L"/>
    <property type="match status" value="1"/>
</dbReference>
<evidence type="ECO:0000256" key="1">
    <source>
        <dbReference type="ARBA" id="ARBA00010090"/>
    </source>
</evidence>
<comment type="caution">
    <text evidence="2">The sequence shown here is derived from an EMBL/GenBank/DDBJ whole genome shotgun (WGS) entry which is preliminary data.</text>
</comment>
<feature type="non-terminal residue" evidence="2">
    <location>
        <position position="328"/>
    </location>
</feature>
<gene>
    <name evidence="2" type="primary">Apol3_0</name>
    <name evidence="2" type="ORF">FOF47_R08007</name>
</gene>
<protein>
    <submittedName>
        <fullName evidence="2">APOL3 protein</fullName>
    </submittedName>
</protein>
<name>A0A6G1B0V6_CROCR</name>
<reference evidence="2 3" key="1">
    <citation type="submission" date="2019-11" db="EMBL/GenBank/DDBJ databases">
        <authorList>
            <person name="Yang C."/>
            <person name="Li F."/>
        </authorList>
    </citation>
    <scope>NUCLEOTIDE SEQUENCE [LARGE SCALE GENOMIC DNA]</scope>
    <source>
        <strain evidence="2">KB4526</strain>
        <tissue evidence="2">Muscle</tissue>
    </source>
</reference>
<evidence type="ECO:0000313" key="2">
    <source>
        <dbReference type="EMBL" id="KAF0881516.1"/>
    </source>
</evidence>
<dbReference type="GO" id="GO:0006869">
    <property type="term" value="P:lipid transport"/>
    <property type="evidence" value="ECO:0007669"/>
    <property type="project" value="InterPro"/>
</dbReference>
<dbReference type="Proteomes" id="UP000475037">
    <property type="component" value="Unassembled WGS sequence"/>
</dbReference>
<evidence type="ECO:0000313" key="3">
    <source>
        <dbReference type="Proteomes" id="UP000475037"/>
    </source>
</evidence>
<feature type="non-terminal residue" evidence="2">
    <location>
        <position position="1"/>
    </location>
</feature>